<evidence type="ECO:0000313" key="4">
    <source>
        <dbReference type="Proteomes" id="UP000647183"/>
    </source>
</evidence>
<comment type="caution">
    <text evidence="3">The sequence shown here is derived from an EMBL/GenBank/DDBJ whole genome shotgun (WGS) entry which is preliminary data.</text>
</comment>
<evidence type="ECO:0000256" key="2">
    <source>
        <dbReference type="SAM" id="SignalP"/>
    </source>
</evidence>
<feature type="region of interest" description="Disordered" evidence="1">
    <location>
        <begin position="286"/>
        <end position="315"/>
    </location>
</feature>
<evidence type="ECO:0008006" key="5">
    <source>
        <dbReference type="Google" id="ProtNLM"/>
    </source>
</evidence>
<gene>
    <name evidence="3" type="ORF">H9645_04745</name>
</gene>
<accession>A0ABR8UHM0</accession>
<feature type="compositionally biased region" description="Pro residues" evidence="1">
    <location>
        <begin position="298"/>
        <end position="315"/>
    </location>
</feature>
<reference evidence="3 4" key="1">
    <citation type="submission" date="2020-08" db="EMBL/GenBank/DDBJ databases">
        <title>A Genomic Blueprint of the Chicken Gut Microbiome.</title>
        <authorList>
            <person name="Gilroy R."/>
            <person name="Ravi A."/>
            <person name="Getino M."/>
            <person name="Pursley I."/>
            <person name="Horton D.L."/>
            <person name="Alikhan N.-F."/>
            <person name="Baker D."/>
            <person name="Gharbi K."/>
            <person name="Hall N."/>
            <person name="Watson M."/>
            <person name="Adriaenssens E.M."/>
            <person name="Foster-Nyarko E."/>
            <person name="Jarju S."/>
            <person name="Secka A."/>
            <person name="Antonio M."/>
            <person name="Oren A."/>
            <person name="Chaudhuri R."/>
            <person name="La Ragione R.M."/>
            <person name="Hildebrand F."/>
            <person name="Pallen M.J."/>
        </authorList>
    </citation>
    <scope>NUCLEOTIDE SEQUENCE [LARGE SCALE GENOMIC DNA]</scope>
    <source>
        <strain evidence="3 4">Sa2BVA3</strain>
    </source>
</reference>
<proteinExistence type="predicted"/>
<feature type="chain" id="PRO_5046304811" description="DUF3828 domain-containing protein" evidence="2">
    <location>
        <begin position="29"/>
        <end position="315"/>
    </location>
</feature>
<keyword evidence="2" id="KW-0732">Signal</keyword>
<name>A0ABR8UHM0_9GAMM</name>
<sequence length="315" mass="32802">MQMPTILRSLLAAAALAGLLAACRPVPSAPEARTGSDLGRPALAVQALTGHMRRGDFSAFARDAVPPPLHARLEAAWRAGRTRWPLDELAFSDRLPEVMTALAAPDAETTLAAGFDRQFANATREIRAAAATLGLFGVQYVEHQGDFSEGERDHYAQLVTAVAQWAAKAPLGEPALAHAAIPRLAAAARAAGPTSAEGIAAAGMDASLQRVGAFSLEARAVLAGYGLDLDAALDGAQASLQVQQGDRATVRLRYTLAGSAIDTVLDMERIDGRWYLSDYLRHAREAAGAPVDGQPDVPATPAPAATAPPEPVAAP</sequence>
<keyword evidence="4" id="KW-1185">Reference proteome</keyword>
<organism evidence="3 4">
    <name type="scientific">Luteimonas colneyensis</name>
    <dbReference type="NCBI Taxonomy" id="2762230"/>
    <lineage>
        <taxon>Bacteria</taxon>
        <taxon>Pseudomonadati</taxon>
        <taxon>Pseudomonadota</taxon>
        <taxon>Gammaproteobacteria</taxon>
        <taxon>Lysobacterales</taxon>
        <taxon>Lysobacteraceae</taxon>
        <taxon>Luteimonas</taxon>
    </lineage>
</organism>
<dbReference type="EMBL" id="JACSQJ010000002">
    <property type="protein sequence ID" value="MBD7987330.1"/>
    <property type="molecule type" value="Genomic_DNA"/>
</dbReference>
<evidence type="ECO:0000256" key="1">
    <source>
        <dbReference type="SAM" id="MobiDB-lite"/>
    </source>
</evidence>
<protein>
    <recommendedName>
        <fullName evidence="5">DUF3828 domain-containing protein</fullName>
    </recommendedName>
</protein>
<feature type="signal peptide" evidence="2">
    <location>
        <begin position="1"/>
        <end position="28"/>
    </location>
</feature>
<dbReference type="Proteomes" id="UP000647183">
    <property type="component" value="Unassembled WGS sequence"/>
</dbReference>
<evidence type="ECO:0000313" key="3">
    <source>
        <dbReference type="EMBL" id="MBD7987330.1"/>
    </source>
</evidence>